<dbReference type="AlphaFoldDB" id="A0A9D1URD7"/>
<evidence type="ECO:0000256" key="3">
    <source>
        <dbReference type="ARBA" id="ARBA00023295"/>
    </source>
</evidence>
<gene>
    <name evidence="5" type="ORF">H9867_10330</name>
</gene>
<dbReference type="PANTHER" id="PTHR10353:SF209">
    <property type="entry name" value="GALACTOLIPID GALACTOSYLTRANSFERASE SFR2, CHLOROPLASTIC"/>
    <property type="match status" value="1"/>
</dbReference>
<dbReference type="Pfam" id="PF00232">
    <property type="entry name" value="Glyco_hydro_1"/>
    <property type="match status" value="1"/>
</dbReference>
<evidence type="ECO:0000313" key="6">
    <source>
        <dbReference type="Proteomes" id="UP000824189"/>
    </source>
</evidence>
<dbReference type="Gene3D" id="3.20.20.80">
    <property type="entry name" value="Glycosidases"/>
    <property type="match status" value="1"/>
</dbReference>
<dbReference type="SUPFAM" id="SSF51445">
    <property type="entry name" value="(Trans)glycosidases"/>
    <property type="match status" value="1"/>
</dbReference>
<comment type="similarity">
    <text evidence="1 4">Belongs to the glycosyl hydrolase 1 family.</text>
</comment>
<evidence type="ECO:0000313" key="5">
    <source>
        <dbReference type="EMBL" id="HIW96853.1"/>
    </source>
</evidence>
<reference evidence="5" key="1">
    <citation type="journal article" date="2021" name="PeerJ">
        <title>Extensive microbial diversity within the chicken gut microbiome revealed by metagenomics and culture.</title>
        <authorList>
            <person name="Gilroy R."/>
            <person name="Ravi A."/>
            <person name="Getino M."/>
            <person name="Pursley I."/>
            <person name="Horton D.L."/>
            <person name="Alikhan N.F."/>
            <person name="Baker D."/>
            <person name="Gharbi K."/>
            <person name="Hall N."/>
            <person name="Watson M."/>
            <person name="Adriaenssens E.M."/>
            <person name="Foster-Nyarko E."/>
            <person name="Jarju S."/>
            <person name="Secka A."/>
            <person name="Antonio M."/>
            <person name="Oren A."/>
            <person name="Chaudhuri R.R."/>
            <person name="La Ragione R."/>
            <person name="Hildebrand F."/>
            <person name="Pallen M.J."/>
        </authorList>
    </citation>
    <scope>NUCLEOTIDE SEQUENCE</scope>
    <source>
        <strain evidence="5">4376</strain>
    </source>
</reference>
<dbReference type="Proteomes" id="UP000824189">
    <property type="component" value="Unassembled WGS sequence"/>
</dbReference>
<protein>
    <submittedName>
        <fullName evidence="5">Family 1 glycosylhydrolase</fullName>
    </submittedName>
</protein>
<dbReference type="InterPro" id="IPR001360">
    <property type="entry name" value="Glyco_hydro_1"/>
</dbReference>
<keyword evidence="3" id="KW-0326">Glycosidase</keyword>
<dbReference type="PANTHER" id="PTHR10353">
    <property type="entry name" value="GLYCOSYL HYDROLASE"/>
    <property type="match status" value="1"/>
</dbReference>
<organism evidence="5 6">
    <name type="scientific">Candidatus Corynebacterium gallistercoris</name>
    <dbReference type="NCBI Taxonomy" id="2838530"/>
    <lineage>
        <taxon>Bacteria</taxon>
        <taxon>Bacillati</taxon>
        <taxon>Actinomycetota</taxon>
        <taxon>Actinomycetes</taxon>
        <taxon>Mycobacteriales</taxon>
        <taxon>Corynebacteriaceae</taxon>
        <taxon>Corynebacterium</taxon>
    </lineage>
</organism>
<sequence>MNADFPTPSATDLKGMALGTASASMQIESVPQPSNWSHWAAQPGTIADGSTPVRTTDHWQRWEEDNQIMDNLGLQIARVSVEWARIEPRPGQFDEEVLTRYREEFSDLRHRGIGILLTLHHFSHPLWFEESGAFREEHNVDVFLRFVRKVVEHLGDIVDDWITINEPNVYATEAHLFGATPPGRGGHLAVRETIRNLALAHLRTYRYLHDTLDGPKRTVRVTFAHHKRVFTPMNKFNPIHRALTHLAEWLFQTALEPAFYEARFHPIIGTPRNLDILPAGSPAAPNVYTDAIAINYYSRTAVAGLKDATLPNKPINDLGWEIYPPGIVQVSAPLAQRYRLPVWITENGTADNQERFRCQFILDHLEQLAHAPVTVERYYHWCLVDNWEWSEGMIPKFGLVALDENTLERTLKPAATMMQEIIAAGAITEDIRRRYRQDYPTRATATPGT</sequence>
<evidence type="ECO:0000256" key="2">
    <source>
        <dbReference type="ARBA" id="ARBA00022801"/>
    </source>
</evidence>
<dbReference type="EMBL" id="DXFZ01000121">
    <property type="protein sequence ID" value="HIW96853.1"/>
    <property type="molecule type" value="Genomic_DNA"/>
</dbReference>
<dbReference type="GO" id="GO:0005975">
    <property type="term" value="P:carbohydrate metabolic process"/>
    <property type="evidence" value="ECO:0007669"/>
    <property type="project" value="InterPro"/>
</dbReference>
<accession>A0A9D1URD7</accession>
<dbReference type="PRINTS" id="PR00131">
    <property type="entry name" value="GLHYDRLASE1"/>
</dbReference>
<dbReference type="GO" id="GO:0008422">
    <property type="term" value="F:beta-glucosidase activity"/>
    <property type="evidence" value="ECO:0007669"/>
    <property type="project" value="TreeGrafter"/>
</dbReference>
<evidence type="ECO:0000256" key="1">
    <source>
        <dbReference type="ARBA" id="ARBA00010838"/>
    </source>
</evidence>
<comment type="caution">
    <text evidence="5">The sequence shown here is derived from an EMBL/GenBank/DDBJ whole genome shotgun (WGS) entry which is preliminary data.</text>
</comment>
<name>A0A9D1URD7_9CORY</name>
<keyword evidence="2" id="KW-0378">Hydrolase</keyword>
<reference evidence="5" key="2">
    <citation type="submission" date="2021-04" db="EMBL/GenBank/DDBJ databases">
        <authorList>
            <person name="Gilroy R."/>
        </authorList>
    </citation>
    <scope>NUCLEOTIDE SEQUENCE</scope>
    <source>
        <strain evidence="5">4376</strain>
    </source>
</reference>
<evidence type="ECO:0000256" key="4">
    <source>
        <dbReference type="RuleBase" id="RU003690"/>
    </source>
</evidence>
<dbReference type="InterPro" id="IPR017853">
    <property type="entry name" value="GH"/>
</dbReference>
<proteinExistence type="inferred from homology"/>